<dbReference type="RefSeq" id="WP_326506678.1">
    <property type="nucleotide sequence ID" value="NZ_JAWIIV010000009.1"/>
</dbReference>
<keyword evidence="3" id="KW-1185">Reference proteome</keyword>
<sequence length="76" mass="8264">MRSNKEIKQILGPGLTGKYDMADLSFSVRKKVAEPDPVEPPPGIDLLEDYVLVLKAEEEGPEHDGPRTGPHTGEAP</sequence>
<dbReference type="EMBL" id="JAWIIV010000009">
    <property type="protein sequence ID" value="MEC4719963.1"/>
    <property type="molecule type" value="Genomic_DNA"/>
</dbReference>
<name>A0ABU6J8I5_9BURK</name>
<feature type="compositionally biased region" description="Basic and acidic residues" evidence="1">
    <location>
        <begin position="56"/>
        <end position="66"/>
    </location>
</feature>
<dbReference type="Proteomes" id="UP001352263">
    <property type="component" value="Unassembled WGS sequence"/>
</dbReference>
<comment type="caution">
    <text evidence="2">The sequence shown here is derived from an EMBL/GenBank/DDBJ whole genome shotgun (WGS) entry which is preliminary data.</text>
</comment>
<evidence type="ECO:0000313" key="3">
    <source>
        <dbReference type="Proteomes" id="UP001352263"/>
    </source>
</evidence>
<proteinExistence type="predicted"/>
<feature type="region of interest" description="Disordered" evidence="1">
    <location>
        <begin position="56"/>
        <end position="76"/>
    </location>
</feature>
<evidence type="ECO:0000313" key="2">
    <source>
        <dbReference type="EMBL" id="MEC4719963.1"/>
    </source>
</evidence>
<accession>A0ABU6J8I5</accession>
<organism evidence="2 3">
    <name type="scientific">Noviherbaspirillum album</name>
    <dbReference type="NCBI Taxonomy" id="3080276"/>
    <lineage>
        <taxon>Bacteria</taxon>
        <taxon>Pseudomonadati</taxon>
        <taxon>Pseudomonadota</taxon>
        <taxon>Betaproteobacteria</taxon>
        <taxon>Burkholderiales</taxon>
        <taxon>Oxalobacteraceae</taxon>
        <taxon>Noviherbaspirillum</taxon>
    </lineage>
</organism>
<reference evidence="2 3" key="1">
    <citation type="submission" date="2023-10" db="EMBL/GenBank/DDBJ databases">
        <title>Noviherbaspirillum sp. CPCC 100848 genome assembly.</title>
        <authorList>
            <person name="Li X.Y."/>
            <person name="Fang X.M."/>
        </authorList>
    </citation>
    <scope>NUCLEOTIDE SEQUENCE [LARGE SCALE GENOMIC DNA]</scope>
    <source>
        <strain evidence="2 3">CPCC 100848</strain>
    </source>
</reference>
<protein>
    <submittedName>
        <fullName evidence="2">Uncharacterized protein</fullName>
    </submittedName>
</protein>
<evidence type="ECO:0000256" key="1">
    <source>
        <dbReference type="SAM" id="MobiDB-lite"/>
    </source>
</evidence>
<gene>
    <name evidence="2" type="ORF">RY831_12445</name>
</gene>